<evidence type="ECO:0000313" key="4">
    <source>
        <dbReference type="Proteomes" id="UP001597199"/>
    </source>
</evidence>
<protein>
    <submittedName>
        <fullName evidence="3">SpaA isopeptide-forming pilin-related protein</fullName>
    </submittedName>
</protein>
<reference evidence="4" key="1">
    <citation type="journal article" date="2019" name="Int. J. Syst. Evol. Microbiol.">
        <title>The Global Catalogue of Microorganisms (GCM) 10K type strain sequencing project: providing services to taxonomists for standard genome sequencing and annotation.</title>
        <authorList>
            <consortium name="The Broad Institute Genomics Platform"/>
            <consortium name="The Broad Institute Genome Sequencing Center for Infectious Disease"/>
            <person name="Wu L."/>
            <person name="Ma J."/>
        </authorList>
    </citation>
    <scope>NUCLEOTIDE SEQUENCE [LARGE SCALE GENOMIC DNA]</scope>
    <source>
        <strain evidence="4">CCM 9110</strain>
    </source>
</reference>
<dbReference type="Proteomes" id="UP001597199">
    <property type="component" value="Unassembled WGS sequence"/>
</dbReference>
<sequence length="210" mass="21924">MKKILFSLAILMAGCLTLLIPAYPVSAATASVTINKRVSVPTTGTTQQTAPLAGAQYRLTRIVAATPGVAIDPAQPATYREPEAQQLSVVLTTDQNGKATYAETDLRFGIYLLAELASAQITTPAAPVVFALTADAPTFTYAPKSGLADLSSSAELQQNHAAAESTIMQTSGQLPAFPGSLTASLAAALLALTALLAWWLRKKVRLNAPN</sequence>
<feature type="transmembrane region" description="Helical" evidence="1">
    <location>
        <begin position="176"/>
        <end position="200"/>
    </location>
</feature>
<evidence type="ECO:0000256" key="1">
    <source>
        <dbReference type="SAM" id="Phobius"/>
    </source>
</evidence>
<keyword evidence="1" id="KW-0812">Transmembrane</keyword>
<keyword evidence="4" id="KW-1185">Reference proteome</keyword>
<keyword evidence="1" id="KW-1133">Transmembrane helix</keyword>
<evidence type="ECO:0000313" key="3">
    <source>
        <dbReference type="EMBL" id="MFD1398946.1"/>
    </source>
</evidence>
<feature type="signal peptide" evidence="2">
    <location>
        <begin position="1"/>
        <end position="27"/>
    </location>
</feature>
<dbReference type="InterPro" id="IPR013783">
    <property type="entry name" value="Ig-like_fold"/>
</dbReference>
<feature type="chain" id="PRO_5045300321" evidence="2">
    <location>
        <begin position="28"/>
        <end position="210"/>
    </location>
</feature>
<keyword evidence="1" id="KW-0472">Membrane</keyword>
<proteinExistence type="predicted"/>
<dbReference type="RefSeq" id="WP_204118455.1">
    <property type="nucleotide sequence ID" value="NZ_BOLV01000005.1"/>
</dbReference>
<comment type="caution">
    <text evidence="3">The sequence shown here is derived from an EMBL/GenBank/DDBJ whole genome shotgun (WGS) entry which is preliminary data.</text>
</comment>
<organism evidence="3 4">
    <name type="scientific">Lacticaseibacillus suilingensis</name>
    <dbReference type="NCBI Taxonomy" id="2799577"/>
    <lineage>
        <taxon>Bacteria</taxon>
        <taxon>Bacillati</taxon>
        <taxon>Bacillota</taxon>
        <taxon>Bacilli</taxon>
        <taxon>Lactobacillales</taxon>
        <taxon>Lactobacillaceae</taxon>
        <taxon>Lacticaseibacillus</taxon>
    </lineage>
</organism>
<dbReference type="EMBL" id="JBHTOA010000025">
    <property type="protein sequence ID" value="MFD1398946.1"/>
    <property type="molecule type" value="Genomic_DNA"/>
</dbReference>
<keyword evidence="2" id="KW-0732">Signal</keyword>
<dbReference type="Gene3D" id="2.60.40.10">
    <property type="entry name" value="Immunoglobulins"/>
    <property type="match status" value="1"/>
</dbReference>
<name>A0ABW4BEM9_9LACO</name>
<gene>
    <name evidence="3" type="ORF">ACFQ41_06455</name>
</gene>
<dbReference type="PROSITE" id="PS51257">
    <property type="entry name" value="PROKAR_LIPOPROTEIN"/>
    <property type="match status" value="1"/>
</dbReference>
<evidence type="ECO:0000256" key="2">
    <source>
        <dbReference type="SAM" id="SignalP"/>
    </source>
</evidence>
<accession>A0ABW4BEM9</accession>